<evidence type="ECO:0000256" key="8">
    <source>
        <dbReference type="ARBA" id="ARBA00022989"/>
    </source>
</evidence>
<dbReference type="PRINTS" id="PR00344">
    <property type="entry name" value="BCTRLSENSOR"/>
</dbReference>
<dbReference type="GO" id="GO:0005886">
    <property type="term" value="C:plasma membrane"/>
    <property type="evidence" value="ECO:0007669"/>
    <property type="project" value="TreeGrafter"/>
</dbReference>
<dbReference type="PANTHER" id="PTHR45436">
    <property type="entry name" value="SENSOR HISTIDINE KINASE YKOH"/>
    <property type="match status" value="1"/>
</dbReference>
<dbReference type="PROSITE" id="PS50109">
    <property type="entry name" value="HIS_KIN"/>
    <property type="match status" value="1"/>
</dbReference>
<comment type="subcellular location">
    <subcellularLocation>
        <location evidence="2">Membrane</location>
        <topology evidence="2">Multi-pass membrane protein</topology>
    </subcellularLocation>
</comment>
<dbReference type="InterPro" id="IPR005467">
    <property type="entry name" value="His_kinase_dom"/>
</dbReference>
<dbReference type="PANTHER" id="PTHR45436:SF15">
    <property type="entry name" value="SENSOR HISTIDINE KINASE CUSS"/>
    <property type="match status" value="1"/>
</dbReference>
<keyword evidence="15" id="KW-0547">Nucleotide-binding</keyword>
<protein>
    <recommendedName>
        <fullName evidence="3">histidine kinase</fullName>
        <ecNumber evidence="3">2.7.13.3</ecNumber>
    </recommendedName>
</protein>
<dbReference type="InterPro" id="IPR003661">
    <property type="entry name" value="HisK_dim/P_dom"/>
</dbReference>
<feature type="transmembrane region" description="Helical" evidence="12">
    <location>
        <begin position="12"/>
        <end position="36"/>
    </location>
</feature>
<dbReference type="Pfam" id="PF00512">
    <property type="entry name" value="HisKA"/>
    <property type="match status" value="1"/>
</dbReference>
<evidence type="ECO:0000256" key="5">
    <source>
        <dbReference type="ARBA" id="ARBA00022679"/>
    </source>
</evidence>
<keyword evidence="16" id="KW-1185">Reference proteome</keyword>
<keyword evidence="8 12" id="KW-1133">Transmembrane helix</keyword>
<feature type="domain" description="HAMP" evidence="14">
    <location>
        <begin position="191"/>
        <end position="243"/>
    </location>
</feature>
<evidence type="ECO:0000313" key="15">
    <source>
        <dbReference type="EMBL" id="MCG5073761.1"/>
    </source>
</evidence>
<organism evidence="15 16">
    <name type="scientific">Paraburkholderia tagetis</name>
    <dbReference type="NCBI Taxonomy" id="2913261"/>
    <lineage>
        <taxon>Bacteria</taxon>
        <taxon>Pseudomonadati</taxon>
        <taxon>Pseudomonadota</taxon>
        <taxon>Betaproteobacteria</taxon>
        <taxon>Burkholderiales</taxon>
        <taxon>Burkholderiaceae</taxon>
        <taxon>Paraburkholderia</taxon>
    </lineage>
</organism>
<dbReference type="InterPro" id="IPR036097">
    <property type="entry name" value="HisK_dim/P_sf"/>
</dbReference>
<keyword evidence="7" id="KW-0418">Kinase</keyword>
<keyword evidence="6 12" id="KW-0812">Transmembrane</keyword>
<dbReference type="InterPro" id="IPR004358">
    <property type="entry name" value="Sig_transdc_His_kin-like_C"/>
</dbReference>
<evidence type="ECO:0000256" key="11">
    <source>
        <dbReference type="SAM" id="MobiDB-lite"/>
    </source>
</evidence>
<dbReference type="CDD" id="cd00075">
    <property type="entry name" value="HATPase"/>
    <property type="match status" value="1"/>
</dbReference>
<feature type="domain" description="Histidine kinase" evidence="13">
    <location>
        <begin position="251"/>
        <end position="468"/>
    </location>
</feature>
<dbReference type="Proteomes" id="UP001139308">
    <property type="component" value="Unassembled WGS sequence"/>
</dbReference>
<dbReference type="RefSeq" id="WP_238463541.1">
    <property type="nucleotide sequence ID" value="NZ_JAKLJA010000006.1"/>
</dbReference>
<proteinExistence type="predicted"/>
<dbReference type="SMART" id="SM00388">
    <property type="entry name" value="HisKA"/>
    <property type="match status" value="1"/>
</dbReference>
<evidence type="ECO:0000256" key="4">
    <source>
        <dbReference type="ARBA" id="ARBA00022553"/>
    </source>
</evidence>
<evidence type="ECO:0000256" key="9">
    <source>
        <dbReference type="ARBA" id="ARBA00023012"/>
    </source>
</evidence>
<evidence type="ECO:0000256" key="6">
    <source>
        <dbReference type="ARBA" id="ARBA00022692"/>
    </source>
</evidence>
<gene>
    <name evidence="15" type="ORF">L5014_10375</name>
</gene>
<keyword evidence="9" id="KW-0902">Two-component regulatory system</keyword>
<evidence type="ECO:0000256" key="12">
    <source>
        <dbReference type="SAM" id="Phobius"/>
    </source>
</evidence>
<dbReference type="Pfam" id="PF02518">
    <property type="entry name" value="HATPase_c"/>
    <property type="match status" value="1"/>
</dbReference>
<evidence type="ECO:0000256" key="2">
    <source>
        <dbReference type="ARBA" id="ARBA00004141"/>
    </source>
</evidence>
<dbReference type="InterPro" id="IPR050428">
    <property type="entry name" value="TCS_sensor_his_kinase"/>
</dbReference>
<feature type="compositionally biased region" description="Basic and acidic residues" evidence="11">
    <location>
        <begin position="77"/>
        <end position="97"/>
    </location>
</feature>
<dbReference type="EMBL" id="JAKLJA010000006">
    <property type="protein sequence ID" value="MCG5073761.1"/>
    <property type="molecule type" value="Genomic_DNA"/>
</dbReference>
<dbReference type="SUPFAM" id="SSF47384">
    <property type="entry name" value="Homodimeric domain of signal transducing histidine kinase"/>
    <property type="match status" value="1"/>
</dbReference>
<evidence type="ECO:0000259" key="13">
    <source>
        <dbReference type="PROSITE" id="PS50109"/>
    </source>
</evidence>
<accession>A0A9X1RPW8</accession>
<dbReference type="EC" id="2.7.13.3" evidence="3"/>
<evidence type="ECO:0000256" key="1">
    <source>
        <dbReference type="ARBA" id="ARBA00000085"/>
    </source>
</evidence>
<evidence type="ECO:0000256" key="7">
    <source>
        <dbReference type="ARBA" id="ARBA00022777"/>
    </source>
</evidence>
<dbReference type="AlphaFoldDB" id="A0A9X1RPW8"/>
<dbReference type="CDD" id="cd00082">
    <property type="entry name" value="HisKA"/>
    <property type="match status" value="1"/>
</dbReference>
<dbReference type="InterPro" id="IPR003594">
    <property type="entry name" value="HATPase_dom"/>
</dbReference>
<keyword evidence="4" id="KW-0597">Phosphoprotein</keyword>
<dbReference type="SMART" id="SM00387">
    <property type="entry name" value="HATPase_c"/>
    <property type="match status" value="1"/>
</dbReference>
<dbReference type="InterPro" id="IPR003660">
    <property type="entry name" value="HAMP_dom"/>
</dbReference>
<comment type="catalytic activity">
    <reaction evidence="1">
        <text>ATP + protein L-histidine = ADP + protein N-phospho-L-histidine.</text>
        <dbReference type="EC" id="2.7.13.3"/>
    </reaction>
</comment>
<feature type="transmembrane region" description="Helical" evidence="12">
    <location>
        <begin position="172"/>
        <end position="190"/>
    </location>
</feature>
<dbReference type="PROSITE" id="PS50885">
    <property type="entry name" value="HAMP"/>
    <property type="match status" value="1"/>
</dbReference>
<evidence type="ECO:0000256" key="10">
    <source>
        <dbReference type="ARBA" id="ARBA00023136"/>
    </source>
</evidence>
<dbReference type="Gene3D" id="3.30.565.10">
    <property type="entry name" value="Histidine kinase-like ATPase, C-terminal domain"/>
    <property type="match status" value="1"/>
</dbReference>
<evidence type="ECO:0000313" key="16">
    <source>
        <dbReference type="Proteomes" id="UP001139308"/>
    </source>
</evidence>
<evidence type="ECO:0000259" key="14">
    <source>
        <dbReference type="PROSITE" id="PS50885"/>
    </source>
</evidence>
<reference evidence="15" key="1">
    <citation type="submission" date="2022-01" db="EMBL/GenBank/DDBJ databases">
        <title>Genome sequence and assembly of Parabukholderia sp. RG36.</title>
        <authorList>
            <person name="Chhetri G."/>
        </authorList>
    </citation>
    <scope>NUCLEOTIDE SEQUENCE</scope>
    <source>
        <strain evidence="15">RG36</strain>
    </source>
</reference>
<dbReference type="GO" id="GO:0005524">
    <property type="term" value="F:ATP binding"/>
    <property type="evidence" value="ECO:0007669"/>
    <property type="project" value="UniProtKB-KW"/>
</dbReference>
<keyword evidence="10 12" id="KW-0472">Membrane</keyword>
<dbReference type="InterPro" id="IPR036890">
    <property type="entry name" value="HATPase_C_sf"/>
</dbReference>
<dbReference type="Gene3D" id="1.10.287.130">
    <property type="match status" value="1"/>
</dbReference>
<keyword evidence="15" id="KW-0067">ATP-binding</keyword>
<name>A0A9X1RPW8_9BURK</name>
<dbReference type="SUPFAM" id="SSF55874">
    <property type="entry name" value="ATPase domain of HSP90 chaperone/DNA topoisomerase II/histidine kinase"/>
    <property type="match status" value="1"/>
</dbReference>
<dbReference type="GO" id="GO:0000155">
    <property type="term" value="F:phosphorelay sensor kinase activity"/>
    <property type="evidence" value="ECO:0007669"/>
    <property type="project" value="InterPro"/>
</dbReference>
<sequence length="487" mass="52729">MDGVKKRLSESIQFRLSVALSVAILFVATAAAAFAFSSSFDEAHELQDDVLRQIAALLDRPGAPAPSAPHQASTARKSLEKQTETPIEKPLESDESPRVIVEPLTRDGRPIAVSEPRLASAATLPDGLRTLDASGRPLRVLIRTLANGDRIAVAQEAGVRDDAARESAWRTAMPLLILVPILLLVVADLVRKMLRPIASLSAEIDARSEHDLQPVRTDHVPAEVQPFVAAINRMLARVEQSVAAQRRFVADAAHELRSPLTAMSLQAERLGHADLPADAHTRLTTLRGGLERSRKLIEQLLALARVQAAPAQRADPTSVLAAFRRVLEDLMPLAEAKRIDIGVEDDPDSTDITAPVDEIELTMLIKNLVDNAIRYTPGGGRVDLAVRDAGDHVLLTVADSGPGIAPHERARVFDPFYRLQGNEQIGSGLGLSIVRTIADRMGAEVRLDHVDTHSARGLLVSVTIPLRHAARIRLDPQPGADKRRAIS</sequence>
<evidence type="ECO:0000256" key="3">
    <source>
        <dbReference type="ARBA" id="ARBA00012438"/>
    </source>
</evidence>
<keyword evidence="5" id="KW-0808">Transferase</keyword>
<comment type="caution">
    <text evidence="15">The sequence shown here is derived from an EMBL/GenBank/DDBJ whole genome shotgun (WGS) entry which is preliminary data.</text>
</comment>
<feature type="region of interest" description="Disordered" evidence="11">
    <location>
        <begin position="61"/>
        <end position="97"/>
    </location>
</feature>